<dbReference type="OrthoDB" id="9783509at2"/>
<dbReference type="GO" id="GO:0042274">
    <property type="term" value="P:ribosomal small subunit biogenesis"/>
    <property type="evidence" value="ECO:0007669"/>
    <property type="project" value="UniProtKB-UniRule"/>
</dbReference>
<accession>A0A7U3YAF4</accession>
<keyword evidence="3 5" id="KW-0698">rRNA processing</keyword>
<evidence type="ECO:0000313" key="9">
    <source>
        <dbReference type="Proteomes" id="UP000006904"/>
    </source>
</evidence>
<keyword evidence="4 5" id="KW-0143">Chaperone</keyword>
<evidence type="ECO:0000259" key="7">
    <source>
        <dbReference type="Pfam" id="PF05239"/>
    </source>
</evidence>
<dbReference type="GO" id="GO:0043022">
    <property type="term" value="F:ribosome binding"/>
    <property type="evidence" value="ECO:0007669"/>
    <property type="project" value="InterPro"/>
</dbReference>
<comment type="function">
    <text evidence="5">An accessory protein needed during the final step in the assembly of 30S ribosomal subunit, possibly for assembly of the head region. Essential for efficient processing of 16S rRNA. May be needed both before and after RbfA during the maturation of 16S rRNA. It has affinity for free ribosomal 30S subunits but not for 70S ribosomes.</text>
</comment>
<evidence type="ECO:0000313" key="8">
    <source>
        <dbReference type="EMBL" id="ACL30749.1"/>
    </source>
</evidence>
<dbReference type="InterPro" id="IPR002676">
    <property type="entry name" value="RimM_N"/>
</dbReference>
<dbReference type="InterPro" id="IPR027275">
    <property type="entry name" value="PRC-brl_dom"/>
</dbReference>
<dbReference type="AlphaFoldDB" id="A0A7U3YAF4"/>
<dbReference type="InterPro" id="IPR011033">
    <property type="entry name" value="PRC_barrel-like_sf"/>
</dbReference>
<dbReference type="Gene3D" id="2.40.30.60">
    <property type="entry name" value="RimM"/>
    <property type="match status" value="1"/>
</dbReference>
<reference evidence="8 9" key="1">
    <citation type="journal article" date="2009" name="Science">
        <title>The dynamics and time scale of ongoing genomic erosion in symbiotic bacteria.</title>
        <authorList>
            <person name="Moran N.A."/>
            <person name="McLaughlin H.J."/>
            <person name="Sorek R."/>
        </authorList>
    </citation>
    <scope>NUCLEOTIDE SEQUENCE [LARGE SCALE GENOMIC DNA]</scope>
    <source>
        <strain evidence="8 9">5A</strain>
    </source>
</reference>
<evidence type="ECO:0000256" key="1">
    <source>
        <dbReference type="ARBA" id="ARBA00022490"/>
    </source>
</evidence>
<comment type="similarity">
    <text evidence="5">Belongs to the RimM family.</text>
</comment>
<dbReference type="GO" id="GO:0006364">
    <property type="term" value="P:rRNA processing"/>
    <property type="evidence" value="ECO:0007669"/>
    <property type="project" value="UniProtKB-UniRule"/>
</dbReference>
<gene>
    <name evidence="5 8" type="primary">rimM</name>
    <name evidence="8" type="ordered locus">BUAP5A_388</name>
</gene>
<dbReference type="EMBL" id="CP001161">
    <property type="protein sequence ID" value="ACL30749.1"/>
    <property type="molecule type" value="Genomic_DNA"/>
</dbReference>
<dbReference type="HAMAP" id="MF_00014">
    <property type="entry name" value="Ribosome_mat_RimM"/>
    <property type="match status" value="1"/>
</dbReference>
<dbReference type="RefSeq" id="WP_012619388.1">
    <property type="nucleotide sequence ID" value="NC_011833.1"/>
</dbReference>
<dbReference type="GO" id="GO:0005840">
    <property type="term" value="C:ribosome"/>
    <property type="evidence" value="ECO:0007669"/>
    <property type="project" value="InterPro"/>
</dbReference>
<dbReference type="InterPro" id="IPR036976">
    <property type="entry name" value="RimM_N_sf"/>
</dbReference>
<dbReference type="GO" id="GO:0005737">
    <property type="term" value="C:cytoplasm"/>
    <property type="evidence" value="ECO:0007669"/>
    <property type="project" value="UniProtKB-SubCell"/>
</dbReference>
<comment type="subunit">
    <text evidence="5">Binds ribosomal protein uS19.</text>
</comment>
<dbReference type="NCBIfam" id="TIGR02273">
    <property type="entry name" value="16S_RimM"/>
    <property type="match status" value="1"/>
</dbReference>
<dbReference type="InterPro" id="IPR011961">
    <property type="entry name" value="RimM"/>
</dbReference>
<organism evidence="8 9">
    <name type="scientific">Buchnera aphidicola subsp. Acyrthosiphon pisum (strain 5A)</name>
    <dbReference type="NCBI Taxonomy" id="563178"/>
    <lineage>
        <taxon>Bacteria</taxon>
        <taxon>Pseudomonadati</taxon>
        <taxon>Pseudomonadota</taxon>
        <taxon>Gammaproteobacteria</taxon>
        <taxon>Enterobacterales</taxon>
        <taxon>Erwiniaceae</taxon>
        <taxon>Buchnera</taxon>
    </lineage>
</organism>
<dbReference type="Pfam" id="PF01782">
    <property type="entry name" value="RimM"/>
    <property type="match status" value="1"/>
</dbReference>
<keyword evidence="2 5" id="KW-0690">Ribosome biogenesis</keyword>
<dbReference type="SUPFAM" id="SSF50447">
    <property type="entry name" value="Translation proteins"/>
    <property type="match status" value="1"/>
</dbReference>
<dbReference type="KEGG" id="bap:BUAP5A_388"/>
<sequence>MINISINKPIQPLLIGKVGKSYGILGWINIFSFTEEQEKIFNYLPWFFFKEKNWTRIQIKNWKKYKNNFIVHIKDISDRSVVSQFTNSDIIISKHTLPALKKNDYYWNDIINYKVFNIDQHYLGTVINLIRTRNNDILIVKNKLKIHQKNILIPFIDNKIIKNVNTDKKFILVQWD</sequence>
<keyword evidence="1 5" id="KW-0963">Cytoplasm</keyword>
<comment type="domain">
    <text evidence="5">The PRC barrel domain binds ribosomal protein uS19.</text>
</comment>
<name>A0A7U3YAF4_BUCA5</name>
<comment type="subcellular location">
    <subcellularLocation>
        <location evidence="5">Cytoplasm</location>
    </subcellularLocation>
</comment>
<dbReference type="SUPFAM" id="SSF50346">
    <property type="entry name" value="PRC-barrel domain"/>
    <property type="match status" value="1"/>
</dbReference>
<proteinExistence type="inferred from homology"/>
<evidence type="ECO:0000256" key="3">
    <source>
        <dbReference type="ARBA" id="ARBA00022552"/>
    </source>
</evidence>
<dbReference type="Gene3D" id="2.30.30.240">
    <property type="entry name" value="PRC-barrel domain"/>
    <property type="match status" value="1"/>
</dbReference>
<feature type="domain" description="PRC-barrel" evidence="7">
    <location>
        <begin position="103"/>
        <end position="173"/>
    </location>
</feature>
<dbReference type="InterPro" id="IPR009000">
    <property type="entry name" value="Transl_B-barrel_sf"/>
</dbReference>
<dbReference type="PANTHER" id="PTHR33692">
    <property type="entry name" value="RIBOSOME MATURATION FACTOR RIMM"/>
    <property type="match status" value="1"/>
</dbReference>
<dbReference type="Proteomes" id="UP000006904">
    <property type="component" value="Chromosome"/>
</dbReference>
<evidence type="ECO:0000256" key="5">
    <source>
        <dbReference type="HAMAP-Rule" id="MF_00014"/>
    </source>
</evidence>
<evidence type="ECO:0000256" key="4">
    <source>
        <dbReference type="ARBA" id="ARBA00023186"/>
    </source>
</evidence>
<dbReference type="Pfam" id="PF05239">
    <property type="entry name" value="PRC"/>
    <property type="match status" value="1"/>
</dbReference>
<evidence type="ECO:0000259" key="6">
    <source>
        <dbReference type="Pfam" id="PF01782"/>
    </source>
</evidence>
<evidence type="ECO:0000256" key="2">
    <source>
        <dbReference type="ARBA" id="ARBA00022517"/>
    </source>
</evidence>
<protein>
    <recommendedName>
        <fullName evidence="5">Ribosome maturation factor RimM</fullName>
    </recommendedName>
</protein>
<feature type="domain" description="RimM N-terminal" evidence="6">
    <location>
        <begin position="15"/>
        <end position="95"/>
    </location>
</feature>
<dbReference type="PANTHER" id="PTHR33692:SF1">
    <property type="entry name" value="RIBOSOME MATURATION FACTOR RIMM"/>
    <property type="match status" value="1"/>
</dbReference>